<comment type="function">
    <text evidence="5">Central component in molecular interactions underlying sperm crawling. Forms an extensive filament system that extends from sperm villipoda, along the leading edge of the pseudopod.</text>
</comment>
<proteinExistence type="predicted"/>
<dbReference type="PANTHER" id="PTHR22920:SF7">
    <property type="entry name" value="MSP DOMAIN-CONTAINING PROTEIN-RELATED"/>
    <property type="match status" value="1"/>
</dbReference>
<dbReference type="Gene3D" id="2.60.40.10">
    <property type="entry name" value="Immunoglobulins"/>
    <property type="match status" value="1"/>
</dbReference>
<dbReference type="InterPro" id="IPR013783">
    <property type="entry name" value="Ig-like_fold"/>
</dbReference>
<evidence type="ECO:0000256" key="5">
    <source>
        <dbReference type="ARBA" id="ARBA00037744"/>
    </source>
</evidence>
<dbReference type="GO" id="GO:0031143">
    <property type="term" value="C:pseudopodium"/>
    <property type="evidence" value="ECO:0007669"/>
    <property type="project" value="UniProtKB-SubCell"/>
</dbReference>
<evidence type="ECO:0000256" key="7">
    <source>
        <dbReference type="SAM" id="MobiDB-lite"/>
    </source>
</evidence>
<dbReference type="PROSITE" id="PS50202">
    <property type="entry name" value="MSP"/>
    <property type="match status" value="1"/>
</dbReference>
<dbReference type="InterPro" id="IPR051155">
    <property type="entry name" value="Nematode_MSP"/>
</dbReference>
<dbReference type="InterPro" id="IPR008962">
    <property type="entry name" value="PapD-like_sf"/>
</dbReference>
<keyword evidence="3" id="KW-0206">Cytoskeleton</keyword>
<keyword evidence="4" id="KW-0966">Cell projection</keyword>
<evidence type="ECO:0000256" key="3">
    <source>
        <dbReference type="ARBA" id="ARBA00023212"/>
    </source>
</evidence>
<dbReference type="GO" id="GO:0005856">
    <property type="term" value="C:cytoskeleton"/>
    <property type="evidence" value="ECO:0007669"/>
    <property type="project" value="UniProtKB-SubCell"/>
</dbReference>
<evidence type="ECO:0000313" key="9">
    <source>
        <dbReference type="Proteomes" id="UP000492821"/>
    </source>
</evidence>
<evidence type="ECO:0000256" key="2">
    <source>
        <dbReference type="ARBA" id="ARBA00022490"/>
    </source>
</evidence>
<keyword evidence="9" id="KW-1185">Reference proteome</keyword>
<dbReference type="AlphaFoldDB" id="A0A7E4ZT00"/>
<dbReference type="Proteomes" id="UP000492821">
    <property type="component" value="Unassembled WGS sequence"/>
</dbReference>
<feature type="region of interest" description="Disordered" evidence="7">
    <location>
        <begin position="15"/>
        <end position="59"/>
    </location>
</feature>
<comment type="subcellular location">
    <subcellularLocation>
        <location evidence="6">Cell projection</location>
        <location evidence="6">Pseudopodium</location>
    </subcellularLocation>
    <subcellularLocation>
        <location evidence="1">Cytoplasm</location>
        <location evidence="1">Cytoskeleton</location>
    </subcellularLocation>
</comment>
<dbReference type="WBParaSite" id="Pan_g15401.t1">
    <property type="protein sequence ID" value="Pan_g15401.t1"/>
    <property type="gene ID" value="Pan_g15401"/>
</dbReference>
<dbReference type="PANTHER" id="PTHR22920">
    <property type="entry name" value="MAJOR SPERM PROTEIN"/>
    <property type="match status" value="1"/>
</dbReference>
<reference evidence="10" key="2">
    <citation type="submission" date="2020-10" db="UniProtKB">
        <authorList>
            <consortium name="WormBaseParasite"/>
        </authorList>
    </citation>
    <scope>IDENTIFICATION</scope>
</reference>
<evidence type="ECO:0000313" key="10">
    <source>
        <dbReference type="WBParaSite" id="Pan_g15401.t1"/>
    </source>
</evidence>
<evidence type="ECO:0000256" key="1">
    <source>
        <dbReference type="ARBA" id="ARBA00004245"/>
    </source>
</evidence>
<keyword evidence="2" id="KW-0963">Cytoplasm</keyword>
<sequence length="247" mass="27221">MLILFMEKIVLMSNTQTPEPRGPSNTVLKAPSPIFRVPSGVSDPRKMASPPQQSDDPPAFALSPVRVARFPATEQHVAQLHAEKAIRACRGTNVQQVTAATTVTTNLTELLKVEPSNKLVFNAPYDRSHTAVMRLTNNGNARVGWAIKTTFINRRTQEEWFVSDSNRRMEGGVVNDFKPITVVPPSGLLDVGQSVKVDIIRQVIPKEVTRIRDDVLCIVATTTNANIAAGYAGYGNVEKKMRIIYNN</sequence>
<organism evidence="9 10">
    <name type="scientific">Panagrellus redivivus</name>
    <name type="common">Microworm</name>
    <dbReference type="NCBI Taxonomy" id="6233"/>
    <lineage>
        <taxon>Eukaryota</taxon>
        <taxon>Metazoa</taxon>
        <taxon>Ecdysozoa</taxon>
        <taxon>Nematoda</taxon>
        <taxon>Chromadorea</taxon>
        <taxon>Rhabditida</taxon>
        <taxon>Tylenchina</taxon>
        <taxon>Panagrolaimomorpha</taxon>
        <taxon>Panagrolaimoidea</taxon>
        <taxon>Panagrolaimidae</taxon>
        <taxon>Panagrellus</taxon>
    </lineage>
</organism>
<name>A0A7E4ZT00_PANRE</name>
<dbReference type="InterPro" id="IPR000535">
    <property type="entry name" value="MSP_dom"/>
</dbReference>
<protein>
    <submittedName>
        <fullName evidence="10">MSP domain-containing protein</fullName>
    </submittedName>
</protein>
<reference evidence="9" key="1">
    <citation type="journal article" date="2013" name="Genetics">
        <title>The draft genome and transcriptome of Panagrellus redivivus are shaped by the harsh demands of a free-living lifestyle.</title>
        <authorList>
            <person name="Srinivasan J."/>
            <person name="Dillman A.R."/>
            <person name="Macchietto M.G."/>
            <person name="Heikkinen L."/>
            <person name="Lakso M."/>
            <person name="Fracchia K.M."/>
            <person name="Antoshechkin I."/>
            <person name="Mortazavi A."/>
            <person name="Wong G."/>
            <person name="Sternberg P.W."/>
        </authorList>
    </citation>
    <scope>NUCLEOTIDE SEQUENCE [LARGE SCALE GENOMIC DNA]</scope>
    <source>
        <strain evidence="9">MT8872</strain>
    </source>
</reference>
<dbReference type="SUPFAM" id="SSF49354">
    <property type="entry name" value="PapD-like"/>
    <property type="match status" value="1"/>
</dbReference>
<evidence type="ECO:0000256" key="4">
    <source>
        <dbReference type="ARBA" id="ARBA00023273"/>
    </source>
</evidence>
<evidence type="ECO:0000256" key="6">
    <source>
        <dbReference type="ARBA" id="ARBA00037818"/>
    </source>
</evidence>
<evidence type="ECO:0000259" key="8">
    <source>
        <dbReference type="PROSITE" id="PS50202"/>
    </source>
</evidence>
<accession>A0A7E4ZT00</accession>
<feature type="compositionally biased region" description="Polar residues" evidence="7">
    <location>
        <begin position="15"/>
        <end position="27"/>
    </location>
</feature>
<feature type="domain" description="MSP" evidence="8">
    <location>
        <begin position="110"/>
        <end position="247"/>
    </location>
</feature>